<accession>A0ABT1G861</accession>
<evidence type="ECO:0000313" key="1">
    <source>
        <dbReference type="EMBL" id="MCP1727242.1"/>
    </source>
</evidence>
<dbReference type="EMBL" id="JALJYF010000001">
    <property type="protein sequence ID" value="MCP1727242.1"/>
    <property type="molecule type" value="Genomic_DNA"/>
</dbReference>
<sequence length="65" mass="7063">MSQYVGLAMVAALTGCGLVSDADEFRRDGPTSEPLKRIYTALAEEVASPRACYLSLHPSQRLHLV</sequence>
<proteinExistence type="predicted"/>
<dbReference type="Proteomes" id="UP001523550">
    <property type="component" value="Unassembled WGS sequence"/>
</dbReference>
<evidence type="ECO:0000313" key="2">
    <source>
        <dbReference type="Proteomes" id="UP001523550"/>
    </source>
</evidence>
<dbReference type="RefSeq" id="WP_253446842.1">
    <property type="nucleotide sequence ID" value="NZ_JALJYF010000001.1"/>
</dbReference>
<reference evidence="1 2" key="1">
    <citation type="submission" date="2022-03" db="EMBL/GenBank/DDBJ databases">
        <title>Genomic Encyclopedia of Type Strains, Phase III (KMG-III): the genomes of soil and plant-associated and newly described type strains.</title>
        <authorList>
            <person name="Whitman W."/>
        </authorList>
    </citation>
    <scope>NUCLEOTIDE SEQUENCE [LARGE SCALE GENOMIC DNA]</scope>
    <source>
        <strain evidence="1 2">BSker1</strain>
    </source>
</reference>
<keyword evidence="2" id="KW-1185">Reference proteome</keyword>
<name>A0ABT1G861_9GAMM</name>
<organism evidence="1 2">
    <name type="scientific">Natronospira proteinivora</name>
    <dbReference type="NCBI Taxonomy" id="1807133"/>
    <lineage>
        <taxon>Bacteria</taxon>
        <taxon>Pseudomonadati</taxon>
        <taxon>Pseudomonadota</taxon>
        <taxon>Gammaproteobacteria</taxon>
        <taxon>Natronospirales</taxon>
        <taxon>Natronospiraceae</taxon>
        <taxon>Natronospira</taxon>
    </lineage>
</organism>
<gene>
    <name evidence="1" type="ORF">J2T60_001207</name>
</gene>
<comment type="caution">
    <text evidence="1">The sequence shown here is derived from an EMBL/GenBank/DDBJ whole genome shotgun (WGS) entry which is preliminary data.</text>
</comment>
<protein>
    <submittedName>
        <fullName evidence="1">Uncharacterized protein</fullName>
    </submittedName>
</protein>